<dbReference type="OrthoDB" id="687730at2759"/>
<gene>
    <name evidence="1" type="ORF">EVAR_18944_1</name>
</gene>
<comment type="caution">
    <text evidence="1">The sequence shown here is derived from an EMBL/GenBank/DDBJ whole genome shotgun (WGS) entry which is preliminary data.</text>
</comment>
<keyword evidence="2" id="KW-1185">Reference proteome</keyword>
<evidence type="ECO:0000313" key="1">
    <source>
        <dbReference type="EMBL" id="GBP32790.1"/>
    </source>
</evidence>
<organism evidence="1 2">
    <name type="scientific">Eumeta variegata</name>
    <name type="common">Bagworm moth</name>
    <name type="synonym">Eumeta japonica</name>
    <dbReference type="NCBI Taxonomy" id="151549"/>
    <lineage>
        <taxon>Eukaryota</taxon>
        <taxon>Metazoa</taxon>
        <taxon>Ecdysozoa</taxon>
        <taxon>Arthropoda</taxon>
        <taxon>Hexapoda</taxon>
        <taxon>Insecta</taxon>
        <taxon>Pterygota</taxon>
        <taxon>Neoptera</taxon>
        <taxon>Endopterygota</taxon>
        <taxon>Lepidoptera</taxon>
        <taxon>Glossata</taxon>
        <taxon>Ditrysia</taxon>
        <taxon>Tineoidea</taxon>
        <taxon>Psychidae</taxon>
        <taxon>Oiketicinae</taxon>
        <taxon>Eumeta</taxon>
    </lineage>
</organism>
<sequence>MVIAKSKKYKPQMNNTIKNMDSNWSPGLEQIKKQETGVPKAIFIPHGNSLPFEERRVTLEEPVKTEAYSWGASINYVARPRGGRDKLKPYAEARNRGGSREQSYVVFFR</sequence>
<name>A0A4C1V2M7_EUMVA</name>
<dbReference type="Proteomes" id="UP000299102">
    <property type="component" value="Unassembled WGS sequence"/>
</dbReference>
<reference evidence="1 2" key="1">
    <citation type="journal article" date="2019" name="Commun. Biol.">
        <title>The bagworm genome reveals a unique fibroin gene that provides high tensile strength.</title>
        <authorList>
            <person name="Kono N."/>
            <person name="Nakamura H."/>
            <person name="Ohtoshi R."/>
            <person name="Tomita M."/>
            <person name="Numata K."/>
            <person name="Arakawa K."/>
        </authorList>
    </citation>
    <scope>NUCLEOTIDE SEQUENCE [LARGE SCALE GENOMIC DNA]</scope>
</reference>
<accession>A0A4C1V2M7</accession>
<protein>
    <submittedName>
        <fullName evidence="1">Uncharacterized protein</fullName>
    </submittedName>
</protein>
<dbReference type="AlphaFoldDB" id="A0A4C1V2M7"/>
<dbReference type="EMBL" id="BGZK01000264">
    <property type="protein sequence ID" value="GBP32790.1"/>
    <property type="molecule type" value="Genomic_DNA"/>
</dbReference>
<evidence type="ECO:0000313" key="2">
    <source>
        <dbReference type="Proteomes" id="UP000299102"/>
    </source>
</evidence>
<proteinExistence type="predicted"/>